<dbReference type="Gene3D" id="1.20.5.4130">
    <property type="match status" value="1"/>
</dbReference>
<sequence>LAIFIKNLETVCLESYWVWLMLLYFHLLKTLEQILGSRPEEKHIKSLHEKLSFLPSFLDDSSPKITESMTHLEARTRDTIYEAEDLIELHMSKEILSDGLQKV</sequence>
<comment type="caution">
    <text evidence="1">The sequence shown here is derived from an EMBL/GenBank/DDBJ whole genome shotgun (WGS) entry which is preliminary data.</text>
</comment>
<dbReference type="Gramene" id="OE9A059048T1">
    <property type="protein sequence ID" value="OE9A059048C1"/>
    <property type="gene ID" value="OE9A059048"/>
</dbReference>
<feature type="non-terminal residue" evidence="1">
    <location>
        <position position="1"/>
    </location>
</feature>
<evidence type="ECO:0000313" key="1">
    <source>
        <dbReference type="EMBL" id="CAA2984956.1"/>
    </source>
</evidence>
<dbReference type="OrthoDB" id="914243at2759"/>
<evidence type="ECO:0000313" key="2">
    <source>
        <dbReference type="Proteomes" id="UP000594638"/>
    </source>
</evidence>
<gene>
    <name evidence="1" type="ORF">OLEA9_A059048</name>
</gene>
<dbReference type="Proteomes" id="UP000594638">
    <property type="component" value="Unassembled WGS sequence"/>
</dbReference>
<keyword evidence="2" id="KW-1185">Reference proteome</keyword>
<name>A0A8S0S123_OLEEU</name>
<dbReference type="AlphaFoldDB" id="A0A8S0S123"/>
<reference evidence="1 2" key="1">
    <citation type="submission" date="2019-12" db="EMBL/GenBank/DDBJ databases">
        <authorList>
            <person name="Alioto T."/>
            <person name="Alioto T."/>
            <person name="Gomez Garrido J."/>
        </authorList>
    </citation>
    <scope>NUCLEOTIDE SEQUENCE [LARGE SCALE GENOMIC DNA]</scope>
</reference>
<dbReference type="EMBL" id="CACTIH010003783">
    <property type="protein sequence ID" value="CAA2984956.1"/>
    <property type="molecule type" value="Genomic_DNA"/>
</dbReference>
<accession>A0A8S0S123</accession>
<organism evidence="1 2">
    <name type="scientific">Olea europaea subsp. europaea</name>
    <dbReference type="NCBI Taxonomy" id="158383"/>
    <lineage>
        <taxon>Eukaryota</taxon>
        <taxon>Viridiplantae</taxon>
        <taxon>Streptophyta</taxon>
        <taxon>Embryophyta</taxon>
        <taxon>Tracheophyta</taxon>
        <taxon>Spermatophyta</taxon>
        <taxon>Magnoliopsida</taxon>
        <taxon>eudicotyledons</taxon>
        <taxon>Gunneridae</taxon>
        <taxon>Pentapetalae</taxon>
        <taxon>asterids</taxon>
        <taxon>lamiids</taxon>
        <taxon>Lamiales</taxon>
        <taxon>Oleaceae</taxon>
        <taxon>Oleeae</taxon>
        <taxon>Olea</taxon>
    </lineage>
</organism>
<protein>
    <submittedName>
        <fullName evidence="1">Uncharacterized protein</fullName>
    </submittedName>
</protein>
<proteinExistence type="predicted"/>